<protein>
    <submittedName>
        <fullName evidence="2">Uncharacterized protein</fullName>
    </submittedName>
</protein>
<gene>
    <name evidence="2" type="ORF">DILT_LOCUS15134</name>
</gene>
<accession>A0A3P7Q8C9</accession>
<dbReference type="AlphaFoldDB" id="A0A3P7Q8C9"/>
<dbReference type="EMBL" id="UYRU01077522">
    <property type="protein sequence ID" value="VDN28192.1"/>
    <property type="molecule type" value="Genomic_DNA"/>
</dbReference>
<keyword evidence="1" id="KW-0812">Transmembrane</keyword>
<evidence type="ECO:0000313" key="3">
    <source>
        <dbReference type="Proteomes" id="UP000281553"/>
    </source>
</evidence>
<feature type="transmembrane region" description="Helical" evidence="1">
    <location>
        <begin position="36"/>
        <end position="55"/>
    </location>
</feature>
<reference evidence="2 3" key="1">
    <citation type="submission" date="2018-11" db="EMBL/GenBank/DDBJ databases">
        <authorList>
            <consortium name="Pathogen Informatics"/>
        </authorList>
    </citation>
    <scope>NUCLEOTIDE SEQUENCE [LARGE SCALE GENOMIC DNA]</scope>
</reference>
<keyword evidence="1" id="KW-1133">Transmembrane helix</keyword>
<proteinExistence type="predicted"/>
<name>A0A3P7Q8C9_DIBLA</name>
<keyword evidence="3" id="KW-1185">Reference proteome</keyword>
<dbReference type="Proteomes" id="UP000281553">
    <property type="component" value="Unassembled WGS sequence"/>
</dbReference>
<organism evidence="2 3">
    <name type="scientific">Dibothriocephalus latus</name>
    <name type="common">Fish tapeworm</name>
    <name type="synonym">Diphyllobothrium latum</name>
    <dbReference type="NCBI Taxonomy" id="60516"/>
    <lineage>
        <taxon>Eukaryota</taxon>
        <taxon>Metazoa</taxon>
        <taxon>Spiralia</taxon>
        <taxon>Lophotrochozoa</taxon>
        <taxon>Platyhelminthes</taxon>
        <taxon>Cestoda</taxon>
        <taxon>Eucestoda</taxon>
        <taxon>Diphyllobothriidea</taxon>
        <taxon>Diphyllobothriidae</taxon>
        <taxon>Dibothriocephalus</taxon>
    </lineage>
</organism>
<sequence length="88" mass="10108">MWQRKIRTCAHYGMRSSFSTSTPAAPRRASSYLSNFAITACSTSFAFVCLVQIAVDSERLFARISSRCLKWMSKRRSVYCWMVCGSFR</sequence>
<evidence type="ECO:0000313" key="2">
    <source>
        <dbReference type="EMBL" id="VDN28192.1"/>
    </source>
</evidence>
<keyword evidence="1" id="KW-0472">Membrane</keyword>
<evidence type="ECO:0000256" key="1">
    <source>
        <dbReference type="SAM" id="Phobius"/>
    </source>
</evidence>